<feature type="domain" description="Global transcriptional regulator CodY N-terminal" evidence="11">
    <location>
        <begin position="2"/>
        <end position="178"/>
    </location>
</feature>
<dbReference type="STRING" id="930131.SAMN05216389_106132"/>
<evidence type="ECO:0000256" key="10">
    <source>
        <dbReference type="HAMAP-Rule" id="MF_00621"/>
    </source>
</evidence>
<dbReference type="InterPro" id="IPR014154">
    <property type="entry name" value="CodY"/>
</dbReference>
<dbReference type="Proteomes" id="UP000198618">
    <property type="component" value="Unassembled WGS sequence"/>
</dbReference>
<keyword evidence="5 10" id="KW-0805">Transcription regulation</keyword>
<keyword evidence="4 10" id="KW-0597">Phosphoprotein</keyword>
<keyword evidence="6 10" id="KW-0238">DNA-binding</keyword>
<dbReference type="InterPro" id="IPR036388">
    <property type="entry name" value="WH-like_DNA-bd_sf"/>
</dbReference>
<dbReference type="AlphaFoldDB" id="A0A1I0CCH0"/>
<dbReference type="PANTHER" id="PTHR40062:SF1">
    <property type="entry name" value="GLOBAL TRANSCRIPTIONAL REGULATOR CODY"/>
    <property type="match status" value="1"/>
</dbReference>
<reference evidence="13 14" key="1">
    <citation type="submission" date="2016-10" db="EMBL/GenBank/DDBJ databases">
        <authorList>
            <person name="de Groot N.N."/>
        </authorList>
    </citation>
    <scope>NUCLEOTIDE SEQUENCE [LARGE SCALE GENOMIC DNA]</scope>
    <source>
        <strain evidence="13 14">IBRC-M 10780</strain>
    </source>
</reference>
<dbReference type="InterPro" id="IPR029016">
    <property type="entry name" value="GAF-like_dom_sf"/>
</dbReference>
<evidence type="ECO:0000259" key="11">
    <source>
        <dbReference type="Pfam" id="PF06018"/>
    </source>
</evidence>
<feature type="DNA-binding region" description="H-T-H motif" evidence="10">
    <location>
        <begin position="203"/>
        <end position="222"/>
    </location>
</feature>
<dbReference type="SUPFAM" id="SSF46785">
    <property type="entry name" value="Winged helix' DNA-binding domain"/>
    <property type="match status" value="1"/>
</dbReference>
<feature type="modified residue" description="Phosphoserine" evidence="10">
    <location>
        <position position="215"/>
    </location>
</feature>
<dbReference type="InterPro" id="IPR010312">
    <property type="entry name" value="Transc_reg_CodY_N"/>
</dbReference>
<feature type="region of interest" description="GAF domain" evidence="10">
    <location>
        <begin position="1"/>
        <end position="155"/>
    </location>
</feature>
<evidence type="ECO:0000256" key="1">
    <source>
        <dbReference type="ARBA" id="ARBA00004496"/>
    </source>
</evidence>
<evidence type="ECO:0000313" key="13">
    <source>
        <dbReference type="EMBL" id="SET16702.1"/>
    </source>
</evidence>
<organism evidence="13 14">
    <name type="scientific">Oceanobacillus limi</name>
    <dbReference type="NCBI Taxonomy" id="930131"/>
    <lineage>
        <taxon>Bacteria</taxon>
        <taxon>Bacillati</taxon>
        <taxon>Bacillota</taxon>
        <taxon>Bacilli</taxon>
        <taxon>Bacillales</taxon>
        <taxon>Bacillaceae</taxon>
        <taxon>Oceanobacillus</taxon>
    </lineage>
</organism>
<dbReference type="EMBL" id="FOHE01000006">
    <property type="protein sequence ID" value="SET16702.1"/>
    <property type="molecule type" value="Genomic_DNA"/>
</dbReference>
<dbReference type="RefSeq" id="WP_090868799.1">
    <property type="nucleotide sequence ID" value="NZ_FOHE01000006.1"/>
</dbReference>
<comment type="subcellular location">
    <subcellularLocation>
        <location evidence="1 10">Cytoplasm</location>
    </subcellularLocation>
</comment>
<dbReference type="PIRSF" id="PIRSF011572">
    <property type="entry name" value="GTP_sensing_CodY"/>
    <property type="match status" value="1"/>
</dbReference>
<dbReference type="OrthoDB" id="2056at2"/>
<dbReference type="GO" id="GO:0005737">
    <property type="term" value="C:cytoplasm"/>
    <property type="evidence" value="ECO:0007669"/>
    <property type="project" value="UniProtKB-SubCell"/>
</dbReference>
<dbReference type="InterPro" id="IPR013198">
    <property type="entry name" value="GTP_trans_reg_CodY_C"/>
</dbReference>
<proteinExistence type="inferred from homology"/>
<gene>
    <name evidence="10" type="primary">codY</name>
    <name evidence="13" type="ORF">SAMN05216389_106132</name>
</gene>
<dbReference type="GO" id="GO:0005525">
    <property type="term" value="F:GTP binding"/>
    <property type="evidence" value="ECO:0007669"/>
    <property type="project" value="InterPro"/>
</dbReference>
<dbReference type="GO" id="GO:0032993">
    <property type="term" value="C:protein-DNA complex"/>
    <property type="evidence" value="ECO:0007669"/>
    <property type="project" value="UniProtKB-ARBA"/>
</dbReference>
<dbReference type="Pfam" id="PF08222">
    <property type="entry name" value="HTH_CodY"/>
    <property type="match status" value="1"/>
</dbReference>
<evidence type="ECO:0000256" key="7">
    <source>
        <dbReference type="ARBA" id="ARBA00023163"/>
    </source>
</evidence>
<protein>
    <recommendedName>
        <fullName evidence="8 10">Global transcriptional regulator CodY</fullName>
    </recommendedName>
</protein>
<dbReference type="PANTHER" id="PTHR40062">
    <property type="entry name" value="GTP-SENSING TRANSCRIPTIONAL PLEIOTROPIC REPRESSOR CODY"/>
    <property type="match status" value="1"/>
</dbReference>
<evidence type="ECO:0000256" key="5">
    <source>
        <dbReference type="ARBA" id="ARBA00023015"/>
    </source>
</evidence>
<sequence>MNLLTKTRSMNSMLQKSTGKSVNYNDMAVTLTEIIKGNVFILNREGELLGFAINQEIDNERMRSMLEERQFPEEYTKGLFEIRETTANITVESNYTVFPIENREFFKDGLTTIVPIIGGGDRLGTLVIGRISESFNDDDLLLAEYGATVVGLEILHENTEQVKVEARTKAIAQMAISSLSFSELEAIEYILEELNGIEGLLVASKVADRVGITRSVIVNALRKLESAGVIDSRSLGMKGTYIKVLNERFLEELEEVGNPSISKIRLNG</sequence>
<keyword evidence="3 10" id="KW-0678">Repressor</keyword>
<evidence type="ECO:0000256" key="2">
    <source>
        <dbReference type="ARBA" id="ARBA00022490"/>
    </source>
</evidence>
<accession>A0A1I0CCH0</accession>
<evidence type="ECO:0000256" key="4">
    <source>
        <dbReference type="ARBA" id="ARBA00022553"/>
    </source>
</evidence>
<evidence type="ECO:0000256" key="9">
    <source>
        <dbReference type="ARBA" id="ARBA00057567"/>
    </source>
</evidence>
<dbReference type="NCBIfam" id="TIGR02787">
    <property type="entry name" value="codY_Gpos"/>
    <property type="match status" value="1"/>
</dbReference>
<feature type="domain" description="Global transcriptional regulator CodY C-terminal" evidence="12">
    <location>
        <begin position="198"/>
        <end position="255"/>
    </location>
</feature>
<name>A0A1I0CCH0_9BACI</name>
<evidence type="ECO:0000256" key="8">
    <source>
        <dbReference type="ARBA" id="ARBA00034538"/>
    </source>
</evidence>
<dbReference type="FunFam" id="3.30.450.40:FF:000003">
    <property type="entry name" value="GTP-sensing transcriptional pleiotropic repressor CodY"/>
    <property type="match status" value="1"/>
</dbReference>
<dbReference type="GO" id="GO:0000976">
    <property type="term" value="F:transcription cis-regulatory region binding"/>
    <property type="evidence" value="ECO:0007669"/>
    <property type="project" value="UniProtKB-ARBA"/>
</dbReference>
<dbReference type="Gene3D" id="1.10.10.10">
    <property type="entry name" value="Winged helix-like DNA-binding domain superfamily/Winged helix DNA-binding domain"/>
    <property type="match status" value="1"/>
</dbReference>
<evidence type="ECO:0000256" key="6">
    <source>
        <dbReference type="ARBA" id="ARBA00023125"/>
    </source>
</evidence>
<evidence type="ECO:0000256" key="3">
    <source>
        <dbReference type="ARBA" id="ARBA00022491"/>
    </source>
</evidence>
<dbReference type="FunFam" id="1.10.10.10:FF:000034">
    <property type="entry name" value="GTP-sensing transcriptional pleiotropic repressor CodY"/>
    <property type="match status" value="1"/>
</dbReference>
<evidence type="ECO:0000313" key="14">
    <source>
        <dbReference type="Proteomes" id="UP000198618"/>
    </source>
</evidence>
<keyword evidence="2 10" id="KW-0963">Cytoplasm</keyword>
<dbReference type="NCBIfam" id="NF003170">
    <property type="entry name" value="PRK04158.1"/>
    <property type="match status" value="1"/>
</dbReference>
<dbReference type="InterPro" id="IPR036390">
    <property type="entry name" value="WH_DNA-bd_sf"/>
</dbReference>
<comment type="function">
    <text evidence="9 10">DNA-binding global transcriptional regulator which is involved in the adaptive response to starvation and acts by directly or indirectly controlling the expression of numerous genes in response to nutrient availability. During rapid exponential growth, CodY is highly active and represses genes whose products allow adaptation to nutrient depletion.</text>
</comment>
<keyword evidence="14" id="KW-1185">Reference proteome</keyword>
<dbReference type="HAMAP" id="MF_00621">
    <property type="entry name" value="HTH_type_CodY"/>
    <property type="match status" value="1"/>
</dbReference>
<dbReference type="GO" id="GO:0001217">
    <property type="term" value="F:DNA-binding transcription repressor activity"/>
    <property type="evidence" value="ECO:0007669"/>
    <property type="project" value="UniProtKB-ARBA"/>
</dbReference>
<dbReference type="Pfam" id="PF06018">
    <property type="entry name" value="CodY"/>
    <property type="match status" value="1"/>
</dbReference>
<evidence type="ECO:0000259" key="12">
    <source>
        <dbReference type="Pfam" id="PF08222"/>
    </source>
</evidence>
<comment type="similarity">
    <text evidence="10">Belongs to the CodY family.</text>
</comment>
<dbReference type="Gene3D" id="3.30.450.40">
    <property type="match status" value="1"/>
</dbReference>
<keyword evidence="7 10" id="KW-0804">Transcription</keyword>